<gene>
    <name evidence="1" type="ORF">WKW82_23600</name>
</gene>
<accession>A0ABU8WQ40</accession>
<evidence type="ECO:0000313" key="2">
    <source>
        <dbReference type="Proteomes" id="UP001385892"/>
    </source>
</evidence>
<evidence type="ECO:0000313" key="1">
    <source>
        <dbReference type="EMBL" id="MEJ8849651.1"/>
    </source>
</evidence>
<sequence>MSPSDFIPGSTIWFCGKRWRVTAFDGLLHLVSTDGPEPRESAVVHDQEFGGCFSANELARDAAPGPWSYLMSPFHTEAIIECPAGTVAELNRHWAVRDTETDDERRQLAQQVETMGSFEATVHVMANGPHYRQALAKARAILAEGVADASQQALVVIDAALES</sequence>
<dbReference type="EMBL" id="JBBKZT010000011">
    <property type="protein sequence ID" value="MEJ8849651.1"/>
    <property type="molecule type" value="Genomic_DNA"/>
</dbReference>
<protein>
    <submittedName>
        <fullName evidence="1">Uncharacterized protein</fullName>
    </submittedName>
</protein>
<name>A0ABU8WQ40_9BURK</name>
<reference evidence="1 2" key="1">
    <citation type="submission" date="2024-03" db="EMBL/GenBank/DDBJ databases">
        <title>Novel species of the genus Variovorax.</title>
        <authorList>
            <person name="Liu Q."/>
            <person name="Xin Y.-H."/>
        </authorList>
    </citation>
    <scope>NUCLEOTIDE SEQUENCE [LARGE SCALE GENOMIC DNA]</scope>
    <source>
        <strain evidence="1 2">KACC 18900</strain>
    </source>
</reference>
<organism evidence="1 2">
    <name type="scientific">Variovorax rhizosphaerae</name>
    <dbReference type="NCBI Taxonomy" id="1836200"/>
    <lineage>
        <taxon>Bacteria</taxon>
        <taxon>Pseudomonadati</taxon>
        <taxon>Pseudomonadota</taxon>
        <taxon>Betaproteobacteria</taxon>
        <taxon>Burkholderiales</taxon>
        <taxon>Comamonadaceae</taxon>
        <taxon>Variovorax</taxon>
    </lineage>
</organism>
<comment type="caution">
    <text evidence="1">The sequence shown here is derived from an EMBL/GenBank/DDBJ whole genome shotgun (WGS) entry which is preliminary data.</text>
</comment>
<proteinExistence type="predicted"/>
<dbReference type="RefSeq" id="WP_340344774.1">
    <property type="nucleotide sequence ID" value="NZ_JBBKZT010000011.1"/>
</dbReference>
<dbReference type="Proteomes" id="UP001385892">
    <property type="component" value="Unassembled WGS sequence"/>
</dbReference>
<keyword evidence="2" id="KW-1185">Reference proteome</keyword>